<feature type="modified residue" description="4-aspartylphosphate" evidence="5">
    <location>
        <position position="858"/>
    </location>
</feature>
<keyword evidence="2" id="KW-0808">Transferase</keyword>
<dbReference type="InterPro" id="IPR011006">
    <property type="entry name" value="CheY-like_superfamily"/>
</dbReference>
<evidence type="ECO:0000256" key="6">
    <source>
        <dbReference type="SAM" id="MobiDB-lite"/>
    </source>
</evidence>
<reference evidence="10" key="1">
    <citation type="journal article" date="2011" name="Genome Res.">
        <title>Phylogeny-wide analysis of social amoeba genomes highlights ancient origins for complex intercellular communication.</title>
        <authorList>
            <person name="Heidel A.J."/>
            <person name="Lawal H.M."/>
            <person name="Felder M."/>
            <person name="Schilde C."/>
            <person name="Helps N.R."/>
            <person name="Tunggal B."/>
            <person name="Rivero F."/>
            <person name="John U."/>
            <person name="Schleicher M."/>
            <person name="Eichinger L."/>
            <person name="Platzer M."/>
            <person name="Noegel A.A."/>
            <person name="Schaap P."/>
            <person name="Gloeckner G."/>
        </authorList>
    </citation>
    <scope>NUCLEOTIDE SEQUENCE [LARGE SCALE GENOMIC DNA]</scope>
    <source>
        <strain evidence="10">SH3</strain>
    </source>
</reference>
<dbReference type="OrthoDB" id="19417at2759"/>
<dbReference type="CDD" id="cd17546">
    <property type="entry name" value="REC_hyHK_CKI1_RcsC-like"/>
    <property type="match status" value="1"/>
</dbReference>
<dbReference type="SMART" id="SM00448">
    <property type="entry name" value="REC"/>
    <property type="match status" value="1"/>
</dbReference>
<dbReference type="Gene3D" id="3.30.450.40">
    <property type="match status" value="1"/>
</dbReference>
<dbReference type="Pfam" id="PF02518">
    <property type="entry name" value="HATPase_c"/>
    <property type="match status" value="1"/>
</dbReference>
<gene>
    <name evidence="9" type="ORF">DFA_00986</name>
</gene>
<dbReference type="Gene3D" id="1.10.287.130">
    <property type="match status" value="1"/>
</dbReference>
<dbReference type="Pfam" id="PF00512">
    <property type="entry name" value="HisKA"/>
    <property type="match status" value="1"/>
</dbReference>
<feature type="region of interest" description="Disordered" evidence="6">
    <location>
        <begin position="377"/>
        <end position="438"/>
    </location>
</feature>
<proteinExistence type="predicted"/>
<feature type="region of interest" description="Disordered" evidence="6">
    <location>
        <begin position="56"/>
        <end position="82"/>
    </location>
</feature>
<dbReference type="OMA" id="DSWGPQM"/>
<dbReference type="CDD" id="cd00082">
    <property type="entry name" value="HisKA"/>
    <property type="match status" value="1"/>
</dbReference>
<evidence type="ECO:0000259" key="8">
    <source>
        <dbReference type="PROSITE" id="PS50110"/>
    </source>
</evidence>
<protein>
    <submittedName>
        <fullName evidence="9">Histidine kinase</fullName>
    </submittedName>
</protein>
<dbReference type="STRING" id="1054147.F4PUZ5"/>
<dbReference type="EMBL" id="GL883010">
    <property type="protein sequence ID" value="EGG21111.1"/>
    <property type="molecule type" value="Genomic_DNA"/>
</dbReference>
<keyword evidence="10" id="KW-1185">Reference proteome</keyword>
<dbReference type="GO" id="GO:0000155">
    <property type="term" value="F:phosphorelay sensor kinase activity"/>
    <property type="evidence" value="ECO:0007669"/>
    <property type="project" value="InterPro"/>
</dbReference>
<feature type="domain" description="Histidine kinase" evidence="7">
    <location>
        <begin position="219"/>
        <end position="525"/>
    </location>
</feature>
<feature type="compositionally biased region" description="Low complexity" evidence="6">
    <location>
        <begin position="380"/>
        <end position="399"/>
    </location>
</feature>
<dbReference type="GeneID" id="14873092"/>
<evidence type="ECO:0000313" key="10">
    <source>
        <dbReference type="Proteomes" id="UP000007797"/>
    </source>
</evidence>
<dbReference type="RefSeq" id="XP_004358961.1">
    <property type="nucleotide sequence ID" value="XM_004358904.1"/>
</dbReference>
<dbReference type="Gene3D" id="3.30.565.10">
    <property type="entry name" value="Histidine kinase-like ATPase, C-terminal domain"/>
    <property type="match status" value="1"/>
</dbReference>
<dbReference type="AlphaFoldDB" id="F4PUZ5"/>
<dbReference type="InterPro" id="IPR003594">
    <property type="entry name" value="HATPase_dom"/>
</dbReference>
<dbReference type="InterPro" id="IPR003661">
    <property type="entry name" value="HisK_dim/P_dom"/>
</dbReference>
<evidence type="ECO:0000313" key="9">
    <source>
        <dbReference type="EMBL" id="EGG21111.1"/>
    </source>
</evidence>
<organism evidence="9 10">
    <name type="scientific">Cavenderia fasciculata</name>
    <name type="common">Slime mold</name>
    <name type="synonym">Dictyostelium fasciculatum</name>
    <dbReference type="NCBI Taxonomy" id="261658"/>
    <lineage>
        <taxon>Eukaryota</taxon>
        <taxon>Amoebozoa</taxon>
        <taxon>Evosea</taxon>
        <taxon>Eumycetozoa</taxon>
        <taxon>Dictyostelia</taxon>
        <taxon>Acytosteliales</taxon>
        <taxon>Cavenderiaceae</taxon>
        <taxon>Cavenderia</taxon>
    </lineage>
</organism>
<keyword evidence="1 5" id="KW-0597">Phosphoprotein</keyword>
<evidence type="ECO:0000259" key="7">
    <source>
        <dbReference type="PROSITE" id="PS50109"/>
    </source>
</evidence>
<feature type="compositionally biased region" description="Polar residues" evidence="6">
    <location>
        <begin position="400"/>
        <end position="417"/>
    </location>
</feature>
<dbReference type="InterPro" id="IPR004358">
    <property type="entry name" value="Sig_transdc_His_kin-like_C"/>
</dbReference>
<evidence type="ECO:0000256" key="1">
    <source>
        <dbReference type="ARBA" id="ARBA00022553"/>
    </source>
</evidence>
<dbReference type="InterPro" id="IPR036097">
    <property type="entry name" value="HisK_dim/P_sf"/>
</dbReference>
<dbReference type="PROSITE" id="PS50109">
    <property type="entry name" value="HIS_KIN"/>
    <property type="match status" value="1"/>
</dbReference>
<dbReference type="InterPro" id="IPR003018">
    <property type="entry name" value="GAF"/>
</dbReference>
<dbReference type="InterPro" id="IPR005467">
    <property type="entry name" value="His_kinase_dom"/>
</dbReference>
<feature type="compositionally biased region" description="Low complexity" evidence="6">
    <location>
        <begin position="418"/>
        <end position="429"/>
    </location>
</feature>
<keyword evidence="3 9" id="KW-0418">Kinase</keyword>
<dbReference type="KEGG" id="dfa:DFA_00986"/>
<feature type="region of interest" description="Disordered" evidence="6">
    <location>
        <begin position="695"/>
        <end position="715"/>
    </location>
</feature>
<dbReference type="SMART" id="SM00387">
    <property type="entry name" value="HATPase_c"/>
    <property type="match status" value="1"/>
</dbReference>
<name>F4PUZ5_CACFS</name>
<accession>F4PUZ5</accession>
<keyword evidence="4" id="KW-0902">Two-component regulatory system</keyword>
<feature type="domain" description="Response regulatory" evidence="8">
    <location>
        <begin position="808"/>
        <end position="926"/>
    </location>
</feature>
<dbReference type="Gene3D" id="3.40.50.2300">
    <property type="match status" value="1"/>
</dbReference>
<evidence type="ECO:0000256" key="2">
    <source>
        <dbReference type="ARBA" id="ARBA00022679"/>
    </source>
</evidence>
<evidence type="ECO:0000256" key="3">
    <source>
        <dbReference type="ARBA" id="ARBA00022777"/>
    </source>
</evidence>
<dbReference type="SUPFAM" id="SSF55781">
    <property type="entry name" value="GAF domain-like"/>
    <property type="match status" value="1"/>
</dbReference>
<dbReference type="SUPFAM" id="SSF55874">
    <property type="entry name" value="ATPase domain of HSP90 chaperone/DNA topoisomerase II/histidine kinase"/>
    <property type="match status" value="1"/>
</dbReference>
<dbReference type="SMART" id="SM00388">
    <property type="entry name" value="HisKA"/>
    <property type="match status" value="1"/>
</dbReference>
<sequence length="960" mass="106704">MNVAASACVTGDKVNVEVYINRGTVADKDLEPLEASPNILSPVLKSFSFLNIQPPNQYQQHSSSSSSSSTQQPLSLSQSQQQMEEFNKAIRDDGNWNLCSSMINYVQRTQSPLLISNAADDKTFSDDPYVKFQRPKSVLVLPIVHQGKLVSILYLENNFTTGAFTSGRMEVLNLLSTQIAVSFQNARLFLQTNHLANQAFLAKEEAERANKAKSDFISNMSHEMRTPLNHIIGSLELLQTFPLSSDQKELLSISQQSSESLLFMVNNILDLSKVEQGKTVLNYTSFNLVSFLEENIGAIANNAHQKGLMVGMYCYPCTSEVPVIGDKNLLRQVLVNLLSNAIKFTSKGEVFVKVNITPNTIDTTKINLNEKSLTPTLRSQQKQLQQIHQQQQHQQQQQLSTEVPPTTTFNLLSVNQDSSNSNSNSNSNSPYLGSANNNNSTTTQIKSYSIFIEVRDSGIGIKQRDFDKLFQRFSQIDSGVNRAYDGSGLGLSICKQLIELMNGEIGINSKIGEGSIFHFSLEMAKPPSEHIKPSGELSLFRDNTNIIILEDNKTIRGQIEEAISSFGIKQINSSTFSNINLSLYLSSSDDFLLAKNNNIIIIGLPLNYNEDHVMNLIDNINLIKERSASNNLDIKVDFVVITQLALTSSKSMLQECGILLVNRPIKRDALLKTLADLTREQTIGRSYSQQNIHQHLGSGNQHHHHSFNRSHSPIGQLVNSPTIKRSVSSPKLGVIVTDDNNCHQFAPPPLRSREKEALSFLDLNKSPPISPIIKQPPQHHLLNNAPLVNGASSPTIQLPILVKKRAPNVLVIEDNELNAIILFKMLEKIGITNPDSAINGVEGVEKASNGNYDLILMDIQMPVMDGYEATNRIRQLEGSIKHTPIVAMTANAMGGQREACLRAGCDDYFCKPLKQKDLEQVIKKFLNYDDYLILLKQQQEHAATILQQQQQQQNIVTPSS</sequence>
<dbReference type="PANTHER" id="PTHR45339:SF1">
    <property type="entry name" value="HYBRID SIGNAL TRANSDUCTION HISTIDINE KINASE J"/>
    <property type="match status" value="1"/>
</dbReference>
<dbReference type="PROSITE" id="PS50110">
    <property type="entry name" value="RESPONSE_REGULATORY"/>
    <property type="match status" value="1"/>
</dbReference>
<dbReference type="SUPFAM" id="SSF47384">
    <property type="entry name" value="Homodimeric domain of signal transducing histidine kinase"/>
    <property type="match status" value="1"/>
</dbReference>
<dbReference type="InterPro" id="IPR001789">
    <property type="entry name" value="Sig_transdc_resp-reg_receiver"/>
</dbReference>
<dbReference type="PANTHER" id="PTHR45339">
    <property type="entry name" value="HYBRID SIGNAL TRANSDUCTION HISTIDINE KINASE J"/>
    <property type="match status" value="1"/>
</dbReference>
<dbReference type="Pfam" id="PF00072">
    <property type="entry name" value="Response_reg"/>
    <property type="match status" value="1"/>
</dbReference>
<evidence type="ECO:0000256" key="4">
    <source>
        <dbReference type="ARBA" id="ARBA00023012"/>
    </source>
</evidence>
<dbReference type="InterPro" id="IPR036890">
    <property type="entry name" value="HATPase_C_sf"/>
</dbReference>
<dbReference type="CDD" id="cd16922">
    <property type="entry name" value="HATPase_EvgS-ArcB-TorS-like"/>
    <property type="match status" value="1"/>
</dbReference>
<dbReference type="SUPFAM" id="SSF52172">
    <property type="entry name" value="CheY-like"/>
    <property type="match status" value="1"/>
</dbReference>
<dbReference type="Pfam" id="PF01590">
    <property type="entry name" value="GAF"/>
    <property type="match status" value="1"/>
</dbReference>
<dbReference type="Proteomes" id="UP000007797">
    <property type="component" value="Unassembled WGS sequence"/>
</dbReference>
<dbReference type="PRINTS" id="PR00344">
    <property type="entry name" value="BCTRLSENSOR"/>
</dbReference>
<evidence type="ECO:0000256" key="5">
    <source>
        <dbReference type="PROSITE-ProRule" id="PRU00169"/>
    </source>
</evidence>
<dbReference type="InterPro" id="IPR029016">
    <property type="entry name" value="GAF-like_dom_sf"/>
</dbReference>